<evidence type="ECO:0000313" key="1">
    <source>
        <dbReference type="EMBL" id="MBG8556093.1"/>
    </source>
</evidence>
<sequence>MPYSSRFLNLPVQLMIVSLTNSSRQISLRKVPKTCPYCHHAITPDYVAGLTRPGVGSTLSSADITFQCPACRRLFVAGYRKADATMVLKSVPAKFLLEGVANAQPQLQAFEPAILDLSPSFAEIYHQAQAAEQNGLNQIAGLGYRKALEFLVKDYLIRESPEDAETIKQTFLGQCITRLKDDRIRAAVERAVWLGNDEAHYVRRWQDMDVSDLKRIIGLVLAHLHLEDQHQLLQRQMPAPKPK</sequence>
<protein>
    <submittedName>
        <fullName evidence="1">DUF4145 domain-containing protein</fullName>
    </submittedName>
</protein>
<dbReference type="EMBL" id="JADWYK010000019">
    <property type="protein sequence ID" value="MBG8556093.1"/>
    <property type="molecule type" value="Genomic_DNA"/>
</dbReference>
<dbReference type="Proteomes" id="UP000601099">
    <property type="component" value="Unassembled WGS sequence"/>
</dbReference>
<proteinExistence type="predicted"/>
<evidence type="ECO:0000313" key="2">
    <source>
        <dbReference type="Proteomes" id="UP000601099"/>
    </source>
</evidence>
<name>A0ABS0L927_9BACT</name>
<organism evidence="1 2">
    <name type="scientific">Hymenobacter guriensis</name>
    <dbReference type="NCBI Taxonomy" id="2793065"/>
    <lineage>
        <taxon>Bacteria</taxon>
        <taxon>Pseudomonadati</taxon>
        <taxon>Bacteroidota</taxon>
        <taxon>Cytophagia</taxon>
        <taxon>Cytophagales</taxon>
        <taxon>Hymenobacteraceae</taxon>
        <taxon>Hymenobacter</taxon>
    </lineage>
</organism>
<reference evidence="1 2" key="1">
    <citation type="submission" date="2020-11" db="EMBL/GenBank/DDBJ databases">
        <title>Hymenobacter sp.</title>
        <authorList>
            <person name="Kim M.K."/>
        </authorList>
    </citation>
    <scope>NUCLEOTIDE SEQUENCE [LARGE SCALE GENOMIC DNA]</scope>
    <source>
        <strain evidence="1 2">BT594</strain>
    </source>
</reference>
<comment type="caution">
    <text evidence="1">The sequence shown here is derived from an EMBL/GenBank/DDBJ whole genome shotgun (WGS) entry which is preliminary data.</text>
</comment>
<keyword evidence="2" id="KW-1185">Reference proteome</keyword>
<gene>
    <name evidence="1" type="ORF">I5L79_21290</name>
</gene>
<accession>A0ABS0L927</accession>